<feature type="repeat" description="WD" evidence="3">
    <location>
        <begin position="108"/>
        <end position="150"/>
    </location>
</feature>
<gene>
    <name evidence="5" type="ORF">Agabi119p4_6306</name>
</gene>
<dbReference type="InterPro" id="IPR001680">
    <property type="entry name" value="WD40_rpt"/>
</dbReference>
<evidence type="ECO:0000256" key="4">
    <source>
        <dbReference type="SAM" id="MobiDB-lite"/>
    </source>
</evidence>
<feature type="region of interest" description="Disordered" evidence="4">
    <location>
        <begin position="1"/>
        <end position="63"/>
    </location>
</feature>
<protein>
    <recommendedName>
        <fullName evidence="7">Anaphase-promoting complex subunit 4 WD40 domain-containing protein</fullName>
    </recommendedName>
</protein>
<dbReference type="InterPro" id="IPR015943">
    <property type="entry name" value="WD40/YVTN_repeat-like_dom_sf"/>
</dbReference>
<dbReference type="Gene3D" id="2.130.10.10">
    <property type="entry name" value="YVTN repeat-like/Quinoprotein amine dehydrogenase"/>
    <property type="match status" value="2"/>
</dbReference>
<keyword evidence="1 3" id="KW-0853">WD repeat</keyword>
<evidence type="ECO:0000313" key="6">
    <source>
        <dbReference type="Proteomes" id="UP000629468"/>
    </source>
</evidence>
<evidence type="ECO:0008006" key="7">
    <source>
        <dbReference type="Google" id="ProtNLM"/>
    </source>
</evidence>
<reference evidence="5 6" key="1">
    <citation type="journal article" name="Sci. Rep.">
        <title>Telomere-to-telomere assembled and centromere annotated genomes of the two main subspecies of the button mushroom Agaricus bisporus reveal especially polymorphic chromosome ends.</title>
        <authorList>
            <person name="Sonnenberg A.S.M."/>
            <person name="Sedaghat-Telgerd N."/>
            <person name="Lavrijssen B."/>
            <person name="Ohm R.A."/>
            <person name="Hendrickx P.M."/>
            <person name="Scholtmeijer K."/>
            <person name="Baars J.J.P."/>
            <person name="van Peer A."/>
        </authorList>
    </citation>
    <scope>NUCLEOTIDE SEQUENCE [LARGE SCALE GENOMIC DNA]</scope>
    <source>
        <strain evidence="5 6">H119_p4</strain>
    </source>
</reference>
<sequence>MAETTARPTKKAKTDSTTKKPRARFADPDPPKTKPSKKKSHNTTTPTPKDKGKAKEALPNTEPHEEILSTTFKIVAGSYEKLLYGLEGKTTYSEDKNLQFHLKAIFAFPAHVSCIKAVAASPQGGKWLASGSADEIIKVWDLRRRKEIGGLMHHEGSITHLVFPSRSHLFSASEDGTLCLFHARDWTVLRTLKGHKGRVNSIAVHPSGKVALSVGKDRALRMWDLMRGKGVASTKLGKEGETVRWSVDGKLFVVQSGLTFDIYNTEMALLHAVQHPSRLHDVTFCKRVSGDGEVLLVAAEDKKLSVYDIPEDSSRPPIIIAQMVGHENRVKAIQTLKIALPVDSGRKSTTVVTTVSSDGKIRLYDMNSVPETKETVAEIKPVAEYDTKGTRLTCVTIADGDDTKPLNGKRKHDENAGVDSDGEVDYGEIDSGDGEIVEENEEESEEG</sequence>
<dbReference type="PROSITE" id="PS50294">
    <property type="entry name" value="WD_REPEATS_REGION"/>
    <property type="match status" value="2"/>
</dbReference>
<dbReference type="InterPro" id="IPR019775">
    <property type="entry name" value="WD40_repeat_CS"/>
</dbReference>
<feature type="region of interest" description="Disordered" evidence="4">
    <location>
        <begin position="399"/>
        <end position="447"/>
    </location>
</feature>
<dbReference type="PANTHER" id="PTHR44675:SF1">
    <property type="entry name" value="P21-ACTIVATED PROTEIN KINASE-INTERACTING PROTEIN 1"/>
    <property type="match status" value="1"/>
</dbReference>
<dbReference type="PROSITE" id="PS00678">
    <property type="entry name" value="WD_REPEATS_1"/>
    <property type="match status" value="2"/>
</dbReference>
<accession>A0A8H7EZJ0</accession>
<dbReference type="SUPFAM" id="SSF50978">
    <property type="entry name" value="WD40 repeat-like"/>
    <property type="match status" value="1"/>
</dbReference>
<dbReference type="Pfam" id="PF00400">
    <property type="entry name" value="WD40"/>
    <property type="match status" value="3"/>
</dbReference>
<dbReference type="AlphaFoldDB" id="A0A8H7EZJ0"/>
<feature type="repeat" description="WD" evidence="3">
    <location>
        <begin position="192"/>
        <end position="233"/>
    </location>
</feature>
<dbReference type="InterPro" id="IPR051959">
    <property type="entry name" value="PAK1-Kinase_Regulator"/>
</dbReference>
<keyword evidence="2" id="KW-0677">Repeat</keyword>
<feature type="compositionally biased region" description="Acidic residues" evidence="4">
    <location>
        <begin position="420"/>
        <end position="447"/>
    </location>
</feature>
<dbReference type="PANTHER" id="PTHR44675">
    <property type="entry name" value="PAK1 INTERACTING PROTEIN 1"/>
    <property type="match status" value="1"/>
</dbReference>
<proteinExistence type="predicted"/>
<evidence type="ECO:0000256" key="3">
    <source>
        <dbReference type="PROSITE-ProRule" id="PRU00221"/>
    </source>
</evidence>
<dbReference type="SMART" id="SM00320">
    <property type="entry name" value="WD40"/>
    <property type="match status" value="5"/>
</dbReference>
<comment type="caution">
    <text evidence="5">The sequence shown here is derived from an EMBL/GenBank/DDBJ whole genome shotgun (WGS) entry which is preliminary data.</text>
</comment>
<name>A0A8H7EZJ0_AGABI</name>
<evidence type="ECO:0000256" key="2">
    <source>
        <dbReference type="ARBA" id="ARBA00022737"/>
    </source>
</evidence>
<evidence type="ECO:0000313" key="5">
    <source>
        <dbReference type="EMBL" id="KAF7770332.1"/>
    </source>
</evidence>
<feature type="compositionally biased region" description="Basic and acidic residues" evidence="4">
    <location>
        <begin position="48"/>
        <end position="63"/>
    </location>
</feature>
<dbReference type="Proteomes" id="UP000629468">
    <property type="component" value="Unassembled WGS sequence"/>
</dbReference>
<dbReference type="InterPro" id="IPR036322">
    <property type="entry name" value="WD40_repeat_dom_sf"/>
</dbReference>
<feature type="compositionally biased region" description="Basic and acidic residues" evidence="4">
    <location>
        <begin position="12"/>
        <end position="32"/>
    </location>
</feature>
<dbReference type="PROSITE" id="PS50082">
    <property type="entry name" value="WD_REPEATS_2"/>
    <property type="match status" value="2"/>
</dbReference>
<evidence type="ECO:0000256" key="1">
    <source>
        <dbReference type="ARBA" id="ARBA00022574"/>
    </source>
</evidence>
<organism evidence="5 6">
    <name type="scientific">Agaricus bisporus var. burnettii</name>
    <dbReference type="NCBI Taxonomy" id="192524"/>
    <lineage>
        <taxon>Eukaryota</taxon>
        <taxon>Fungi</taxon>
        <taxon>Dikarya</taxon>
        <taxon>Basidiomycota</taxon>
        <taxon>Agaricomycotina</taxon>
        <taxon>Agaricomycetes</taxon>
        <taxon>Agaricomycetidae</taxon>
        <taxon>Agaricales</taxon>
        <taxon>Agaricineae</taxon>
        <taxon>Agaricaceae</taxon>
        <taxon>Agaricus</taxon>
    </lineage>
</organism>
<dbReference type="EMBL" id="JABXXO010000009">
    <property type="protein sequence ID" value="KAF7770332.1"/>
    <property type="molecule type" value="Genomic_DNA"/>
</dbReference>